<dbReference type="Pfam" id="PF08885">
    <property type="entry name" value="GSCFA"/>
    <property type="match status" value="1"/>
</dbReference>
<evidence type="ECO:0000259" key="1">
    <source>
        <dbReference type="Pfam" id="PF08885"/>
    </source>
</evidence>
<dbReference type="AlphaFoldDB" id="A0A3D9HAD5"/>
<feature type="domain" description="GSCFA" evidence="1">
    <location>
        <begin position="148"/>
        <end position="418"/>
    </location>
</feature>
<name>A0A3D9HAD5_9PROT</name>
<evidence type="ECO:0000313" key="3">
    <source>
        <dbReference type="Proteomes" id="UP000256845"/>
    </source>
</evidence>
<dbReference type="EMBL" id="QRDW01000010">
    <property type="protein sequence ID" value="RED46141.1"/>
    <property type="molecule type" value="Genomic_DNA"/>
</dbReference>
<dbReference type="Proteomes" id="UP000256845">
    <property type="component" value="Unassembled WGS sequence"/>
</dbReference>
<dbReference type="SUPFAM" id="SSF52266">
    <property type="entry name" value="SGNH hydrolase"/>
    <property type="match status" value="1"/>
</dbReference>
<evidence type="ECO:0000313" key="2">
    <source>
        <dbReference type="EMBL" id="RED46141.1"/>
    </source>
</evidence>
<gene>
    <name evidence="2" type="ORF">DFP90_11050</name>
</gene>
<comment type="caution">
    <text evidence="2">The sequence shown here is derived from an EMBL/GenBank/DDBJ whole genome shotgun (WGS) entry which is preliminary data.</text>
</comment>
<dbReference type="InterPro" id="IPR014982">
    <property type="entry name" value="GSCFA"/>
</dbReference>
<accession>A0A3D9HAD5</accession>
<dbReference type="OrthoDB" id="369216at2"/>
<keyword evidence="3" id="KW-1185">Reference proteome</keyword>
<reference evidence="2 3" key="1">
    <citation type="submission" date="2018-07" db="EMBL/GenBank/DDBJ databases">
        <title>Genomic Encyclopedia of Type Strains, Phase III (KMG-III): the genomes of soil and plant-associated and newly described type strains.</title>
        <authorList>
            <person name="Whitman W."/>
        </authorList>
    </citation>
    <scope>NUCLEOTIDE SEQUENCE [LARGE SCALE GENOMIC DNA]</scope>
    <source>
        <strain evidence="2 3">CECT 8488</strain>
    </source>
</reference>
<protein>
    <submittedName>
        <fullName evidence="2">GSCFA family protein</fullName>
    </submittedName>
</protein>
<sequence length="426" mass="48251">MDGPEMTEESVIIWGGRSGWADRATQRAFLDCIFRDEGFTGLVLEQIEKADLSIQGSSDILGLCQQFIDALKASGDKEMATRAQAHERSLQLFIQHSQWVTQVYHKGNKPDSHAVFWPNPERDGGMDLRDILPFVHRHPILEKDTPLGTAGSCFAFELSHAMQRKGYNYVVTEPVPDGSDGVWADVGREGGELVDFCAHWGLLFNAPSFAQLAERAFGERDFGKKLIREDGPGGQKFFSDPYREGVFFADPESYLADLKRHIPAVRRALEECKVFTITPGLNECWQFLDDGTYFSRNPRGWAAQVMAKPRVLTVEENITALQRFIDIVRHHNRDIKFIISLSPIPFLATWRAQDHHVVSANSHSKAVLRVAVEEVVARNKDCFYFPSYELITACLEAPWTGDRRHVTREAVDRVMEMFNQMFVIGA</sequence>
<dbReference type="RefSeq" id="WP_115938087.1">
    <property type="nucleotide sequence ID" value="NZ_QRDW01000010.1"/>
</dbReference>
<proteinExistence type="predicted"/>
<organism evidence="2 3">
    <name type="scientific">Aestuariispira insulae</name>
    <dbReference type="NCBI Taxonomy" id="1461337"/>
    <lineage>
        <taxon>Bacteria</taxon>
        <taxon>Pseudomonadati</taxon>
        <taxon>Pseudomonadota</taxon>
        <taxon>Alphaproteobacteria</taxon>
        <taxon>Rhodospirillales</taxon>
        <taxon>Kiloniellaceae</taxon>
        <taxon>Aestuariispira</taxon>
    </lineage>
</organism>